<evidence type="ECO:0000256" key="1">
    <source>
        <dbReference type="ARBA" id="ARBA00002901"/>
    </source>
</evidence>
<dbReference type="Gene3D" id="3.40.980.10">
    <property type="entry name" value="MoaB/Mog-like domain"/>
    <property type="match status" value="1"/>
</dbReference>
<dbReference type="Pfam" id="PF03453">
    <property type="entry name" value="MoeA_N"/>
    <property type="match status" value="1"/>
</dbReference>
<evidence type="ECO:0000256" key="6">
    <source>
        <dbReference type="RuleBase" id="RU365090"/>
    </source>
</evidence>
<dbReference type="Pfam" id="PF00994">
    <property type="entry name" value="MoCF_biosynth"/>
    <property type="match status" value="1"/>
</dbReference>
<dbReference type="Gene3D" id="2.40.340.10">
    <property type="entry name" value="MoeA, C-terminal, domain IV"/>
    <property type="match status" value="1"/>
</dbReference>
<evidence type="ECO:0000259" key="7">
    <source>
        <dbReference type="SMART" id="SM00852"/>
    </source>
</evidence>
<comment type="cofactor">
    <cofactor evidence="6">
        <name>Mg(2+)</name>
        <dbReference type="ChEBI" id="CHEBI:18420"/>
    </cofactor>
</comment>
<dbReference type="SUPFAM" id="SSF63867">
    <property type="entry name" value="MoeA C-terminal domain-like"/>
    <property type="match status" value="1"/>
</dbReference>
<dbReference type="InterPro" id="IPR005111">
    <property type="entry name" value="MoeA_C_domain_IV"/>
</dbReference>
<comment type="catalytic activity">
    <reaction evidence="5">
        <text>adenylyl-molybdopterin + molybdate = Mo-molybdopterin + AMP + H(+)</text>
        <dbReference type="Rhea" id="RHEA:35047"/>
        <dbReference type="ChEBI" id="CHEBI:15378"/>
        <dbReference type="ChEBI" id="CHEBI:36264"/>
        <dbReference type="ChEBI" id="CHEBI:62727"/>
        <dbReference type="ChEBI" id="CHEBI:71302"/>
        <dbReference type="ChEBI" id="CHEBI:456215"/>
        <dbReference type="EC" id="2.10.1.1"/>
    </reaction>
</comment>
<evidence type="ECO:0000256" key="5">
    <source>
        <dbReference type="ARBA" id="ARBA00047317"/>
    </source>
</evidence>
<dbReference type="InterPro" id="IPR001453">
    <property type="entry name" value="MoaB/Mog_dom"/>
</dbReference>
<keyword evidence="4 6" id="KW-0501">Molybdenum cofactor biosynthesis</keyword>
<evidence type="ECO:0000256" key="4">
    <source>
        <dbReference type="ARBA" id="ARBA00023150"/>
    </source>
</evidence>
<dbReference type="NCBIfam" id="TIGR00177">
    <property type="entry name" value="molyb_syn"/>
    <property type="match status" value="1"/>
</dbReference>
<dbReference type="PROSITE" id="PS01079">
    <property type="entry name" value="MOCF_BIOSYNTHESIS_2"/>
    <property type="match status" value="1"/>
</dbReference>
<organism evidence="8 9">
    <name type="scientific">Motilimonas cestriensis</name>
    <dbReference type="NCBI Taxonomy" id="2742685"/>
    <lineage>
        <taxon>Bacteria</taxon>
        <taxon>Pseudomonadati</taxon>
        <taxon>Pseudomonadota</taxon>
        <taxon>Gammaproteobacteria</taxon>
        <taxon>Alteromonadales</taxon>
        <taxon>Alteromonadales genera incertae sedis</taxon>
        <taxon>Motilimonas</taxon>
    </lineage>
</organism>
<keyword evidence="6" id="KW-0460">Magnesium</keyword>
<evidence type="ECO:0000313" key="8">
    <source>
        <dbReference type="EMBL" id="MCE2595411.1"/>
    </source>
</evidence>
<dbReference type="GO" id="GO:0061599">
    <property type="term" value="F:molybdopterin molybdotransferase activity"/>
    <property type="evidence" value="ECO:0007669"/>
    <property type="project" value="UniProtKB-EC"/>
</dbReference>
<dbReference type="RefSeq" id="WP_233052894.1">
    <property type="nucleotide sequence ID" value="NZ_JAIMJA010000010.1"/>
</dbReference>
<accession>A0ABS8W8S5</accession>
<keyword evidence="6" id="KW-0500">Molybdenum</keyword>
<dbReference type="Pfam" id="PF03454">
    <property type="entry name" value="MoeA_C"/>
    <property type="match status" value="1"/>
</dbReference>
<evidence type="ECO:0000313" key="9">
    <source>
        <dbReference type="Proteomes" id="UP001201273"/>
    </source>
</evidence>
<keyword evidence="9" id="KW-1185">Reference proteome</keyword>
<comment type="function">
    <text evidence="1 6">Catalyzes the insertion of molybdate into adenylated molybdopterin with the concomitant release of AMP.</text>
</comment>
<dbReference type="EMBL" id="JAIMJA010000010">
    <property type="protein sequence ID" value="MCE2595411.1"/>
    <property type="molecule type" value="Genomic_DNA"/>
</dbReference>
<reference evidence="8 9" key="1">
    <citation type="journal article" date="2022" name="Environ. Microbiol. Rep.">
        <title>Eco-phylogenetic analyses reveal divergent evolution of vitamin B12 metabolism in the marine bacterial family 'Psychromonadaceae'.</title>
        <authorList>
            <person name="Jin X."/>
            <person name="Yang Y."/>
            <person name="Cao H."/>
            <person name="Gao B."/>
            <person name="Zhao Z."/>
        </authorList>
    </citation>
    <scope>NUCLEOTIDE SEQUENCE [LARGE SCALE GENOMIC DNA]</scope>
    <source>
        <strain evidence="8 9">MKS20</strain>
    </source>
</reference>
<sequence>MGYCDSPGLKPIADALTQMLAAVEPCCEQITQPIQSAIGFTLAQAVISPMFVPPFNNSAMDGYAFRAADLNDNTELTLVGKSFAGAPFEGEIPKGGCIRIMTGAPLPDDADSVEMQENTQVNGSFIQFQGKVRQGQNVRLRGEDITNGQIMFEAGHTLRSRDIPLLASLGIAKVNVYQPLKVAIFSTGDELTTVEKPLKTGQIYDSNRYCLNAILSKMNVEVIDFGIIADDPAQLKDTFLQANRQADVVITSGGVSVGEADYTKDILEQLGEIGFWKLAIKPGKPFAFGKLSDSVFFGLPGNPVSALVTLTQLALPTMEKMAGAKPTTALRLPAITTHGFKKDPGRTDFQRGIYQVNAAGKLEVSSTGEQGSGVFSGMSQANCFVILEQARGNVAAGETVNIEIFRDYLN</sequence>
<dbReference type="SUPFAM" id="SSF53218">
    <property type="entry name" value="Molybdenum cofactor biosynthesis proteins"/>
    <property type="match status" value="1"/>
</dbReference>
<dbReference type="InterPro" id="IPR038987">
    <property type="entry name" value="MoeA-like"/>
</dbReference>
<dbReference type="InterPro" id="IPR008284">
    <property type="entry name" value="MoCF_biosynth_CS"/>
</dbReference>
<dbReference type="InterPro" id="IPR036135">
    <property type="entry name" value="MoeA_linker/N_sf"/>
</dbReference>
<dbReference type="NCBIfam" id="NF045515">
    <property type="entry name" value="Glp_gephyrin"/>
    <property type="match status" value="1"/>
</dbReference>
<dbReference type="Proteomes" id="UP001201273">
    <property type="component" value="Unassembled WGS sequence"/>
</dbReference>
<comment type="pathway">
    <text evidence="2 6">Cofactor biosynthesis; molybdopterin biosynthesis.</text>
</comment>
<dbReference type="InterPro" id="IPR036425">
    <property type="entry name" value="MoaB/Mog-like_dom_sf"/>
</dbReference>
<evidence type="ECO:0000256" key="2">
    <source>
        <dbReference type="ARBA" id="ARBA00005046"/>
    </source>
</evidence>
<comment type="similarity">
    <text evidence="3 6">Belongs to the MoeA family.</text>
</comment>
<dbReference type="PANTHER" id="PTHR10192">
    <property type="entry name" value="MOLYBDOPTERIN BIOSYNTHESIS PROTEIN"/>
    <property type="match status" value="1"/>
</dbReference>
<comment type="caution">
    <text evidence="8">The sequence shown here is derived from an EMBL/GenBank/DDBJ whole genome shotgun (WGS) entry which is preliminary data.</text>
</comment>
<name>A0ABS8W8S5_9GAMM</name>
<proteinExistence type="inferred from homology"/>
<dbReference type="PANTHER" id="PTHR10192:SF5">
    <property type="entry name" value="GEPHYRIN"/>
    <property type="match status" value="1"/>
</dbReference>
<dbReference type="SMART" id="SM00852">
    <property type="entry name" value="MoCF_biosynth"/>
    <property type="match status" value="1"/>
</dbReference>
<evidence type="ECO:0000256" key="3">
    <source>
        <dbReference type="ARBA" id="ARBA00010763"/>
    </source>
</evidence>
<keyword evidence="6 8" id="KW-0808">Transferase</keyword>
<feature type="domain" description="MoaB/Mog" evidence="7">
    <location>
        <begin position="183"/>
        <end position="320"/>
    </location>
</feature>
<keyword evidence="6" id="KW-0479">Metal-binding</keyword>
<dbReference type="Gene3D" id="2.170.190.11">
    <property type="entry name" value="Molybdopterin biosynthesis moea protein, domain 3"/>
    <property type="match status" value="1"/>
</dbReference>
<dbReference type="InterPro" id="IPR005110">
    <property type="entry name" value="MoeA_linker/N"/>
</dbReference>
<protein>
    <recommendedName>
        <fullName evidence="6">Molybdopterin molybdenumtransferase</fullName>
        <ecNumber evidence="6">2.10.1.1</ecNumber>
    </recommendedName>
</protein>
<dbReference type="NCBIfam" id="NF007960">
    <property type="entry name" value="PRK10680.1"/>
    <property type="match status" value="1"/>
</dbReference>
<dbReference type="CDD" id="cd00887">
    <property type="entry name" value="MoeA"/>
    <property type="match status" value="1"/>
</dbReference>
<dbReference type="EC" id="2.10.1.1" evidence="6"/>
<gene>
    <name evidence="8" type="primary">moeA</name>
    <name evidence="8" type="ORF">K6Y31_11345</name>
</gene>
<dbReference type="Gene3D" id="3.90.105.10">
    <property type="entry name" value="Molybdopterin biosynthesis moea protein, domain 2"/>
    <property type="match status" value="1"/>
</dbReference>
<dbReference type="InterPro" id="IPR036688">
    <property type="entry name" value="MoeA_C_domain_IV_sf"/>
</dbReference>
<dbReference type="SUPFAM" id="SSF63882">
    <property type="entry name" value="MoeA N-terminal region -like"/>
    <property type="match status" value="1"/>
</dbReference>